<dbReference type="GO" id="GO:0035591">
    <property type="term" value="F:signaling adaptor activity"/>
    <property type="evidence" value="ECO:0007669"/>
    <property type="project" value="TreeGrafter"/>
</dbReference>
<dbReference type="SUPFAM" id="SSF52058">
    <property type="entry name" value="L domain-like"/>
    <property type="match status" value="1"/>
</dbReference>
<dbReference type="PANTHER" id="PTHR47566">
    <property type="match status" value="1"/>
</dbReference>
<dbReference type="Gene3D" id="2.60.40.1080">
    <property type="match status" value="1"/>
</dbReference>
<dbReference type="NCBIfam" id="TIGR02543">
    <property type="entry name" value="List_Bact_rpt"/>
    <property type="match status" value="3"/>
</dbReference>
<evidence type="ECO:0000256" key="3">
    <source>
        <dbReference type="ARBA" id="ARBA00022737"/>
    </source>
</evidence>
<dbReference type="InterPro" id="IPR052574">
    <property type="entry name" value="CDIRP"/>
</dbReference>
<dbReference type="Pfam" id="PF23952">
    <property type="entry name" value="LRR_EndoS"/>
    <property type="match status" value="1"/>
</dbReference>
<dbReference type="InterPro" id="IPR008964">
    <property type="entry name" value="Invasin/intimin_cell_adhesion"/>
</dbReference>
<dbReference type="PANTHER" id="PTHR47566:SF1">
    <property type="entry name" value="PROTEIN NUD1"/>
    <property type="match status" value="1"/>
</dbReference>
<dbReference type="SUPFAM" id="SSF49373">
    <property type="entry name" value="Invasin/intimin cell-adhesion fragments"/>
    <property type="match status" value="1"/>
</dbReference>
<dbReference type="AlphaFoldDB" id="A0AAE0RZ93"/>
<reference evidence="5" key="3">
    <citation type="submission" date="2023-05" db="EMBL/GenBank/DDBJ databases">
        <authorList>
            <person name="Smith C.H."/>
        </authorList>
    </citation>
    <scope>NUCLEOTIDE SEQUENCE</scope>
    <source>
        <strain evidence="5">CHS0354</strain>
        <tissue evidence="5">Mantle</tissue>
    </source>
</reference>
<dbReference type="InterPro" id="IPR013378">
    <property type="entry name" value="InlB-like_B-rpt"/>
</dbReference>
<evidence type="ECO:0000313" key="6">
    <source>
        <dbReference type="Proteomes" id="UP001195483"/>
    </source>
</evidence>
<dbReference type="InterPro" id="IPR003343">
    <property type="entry name" value="Big_2"/>
</dbReference>
<keyword evidence="2" id="KW-0433">Leucine-rich repeat</keyword>
<dbReference type="Pfam" id="PF02368">
    <property type="entry name" value="Big_2"/>
    <property type="match status" value="1"/>
</dbReference>
<feature type="domain" description="BIG2" evidence="4">
    <location>
        <begin position="313"/>
        <end position="389"/>
    </location>
</feature>
<sequence length="725" mass="77612">MPSNTTKEGYTFEGWYIDKEHKIAFANGNVTGNITLYAKWTTGGTTTGGTTTDGTTQFTITLNANGGNFSTTTNGSGTAPVTTKTIAIASGGTVPENTGLPTKAGSTISRWNTKADGSGTAFEFGTTTVTANDTIYAQWVEIGTINITVTLDANGGEFGKVIKQGISTSITTKTIDGFRNGQGVARSQFIDPTRDGYTLLGWNTKADGSGTEFVIDKTVLNATITIYAQWIETFTLTLDANGGEFGTKLKVKTITIKVEDGKTVTTPALLPTRANYKFKEWNTEANGSGTAFVFGTTKVTADMTIYAQWEDIRITSITLDKTTHTTLLGKTTQLTATILPENALKSVTWRSSNTAVATVSETGLITPVSAGSVNITATSTADNNKSATVAVTVRNYFYVPDANFASKLKYKDAVWITTIDGVNGLNIDAVSKFEGSLDIRSSNIASLQGIEYFTSLTTLNCIGNQLKTLDVSKNVNLTRLDCSVNQLQTLDVSKNVNLTGLDCYINQLQTLDVSKNVNLTTLYCSDNQLQTLDVSKNVNLTWLGCYNNQLQTLDVSGAVNLTGLSCSGNQLQTLDVSKNVNLTGLRCYNNQLQTLDVSKNVNLTGLDCSGNQLKTLDASKNVKLTWLRCYSNYLKSLDMRGMRSVNYLYITTAGENGGNSNSGLTSVKVHSSVATHKELKNAKNATGLQIDTYTAASGSTTYTQAICDFDPSTGLRASTARACTP</sequence>
<name>A0AAE0RZ93_9BIVA</name>
<dbReference type="EMBL" id="JAEAOA010001427">
    <property type="protein sequence ID" value="KAK3582387.1"/>
    <property type="molecule type" value="Genomic_DNA"/>
</dbReference>
<dbReference type="SMART" id="SM00635">
    <property type="entry name" value="BID_2"/>
    <property type="match status" value="1"/>
</dbReference>
<dbReference type="InterPro" id="IPR032675">
    <property type="entry name" value="LRR_dom_sf"/>
</dbReference>
<accession>A0AAE0RZ93</accession>
<proteinExistence type="predicted"/>
<gene>
    <name evidence="5" type="ORF">CHS0354_023931</name>
</gene>
<comment type="caution">
    <text evidence="5">The sequence shown here is derived from an EMBL/GenBank/DDBJ whole genome shotgun (WGS) entry which is preliminary data.</text>
</comment>
<reference evidence="5" key="2">
    <citation type="journal article" date="2021" name="Genome Biol. Evol.">
        <title>Developing a high-quality reference genome for a parasitic bivalve with doubly uniparental inheritance (Bivalvia: Unionida).</title>
        <authorList>
            <person name="Smith C.H."/>
        </authorList>
    </citation>
    <scope>NUCLEOTIDE SEQUENCE</scope>
    <source>
        <strain evidence="5">CHS0354</strain>
        <tissue evidence="5">Mantle</tissue>
    </source>
</reference>
<dbReference type="Pfam" id="PF09479">
    <property type="entry name" value="Flg_new"/>
    <property type="match status" value="4"/>
</dbReference>
<dbReference type="InterPro" id="IPR042229">
    <property type="entry name" value="Listeria/Bacterioides_rpt_sf"/>
</dbReference>
<dbReference type="Gene3D" id="3.80.10.10">
    <property type="entry name" value="Ribonuclease Inhibitor"/>
    <property type="match status" value="1"/>
</dbReference>
<evidence type="ECO:0000259" key="4">
    <source>
        <dbReference type="SMART" id="SM00635"/>
    </source>
</evidence>
<organism evidence="5 6">
    <name type="scientific">Potamilus streckersoni</name>
    <dbReference type="NCBI Taxonomy" id="2493646"/>
    <lineage>
        <taxon>Eukaryota</taxon>
        <taxon>Metazoa</taxon>
        <taxon>Spiralia</taxon>
        <taxon>Lophotrochozoa</taxon>
        <taxon>Mollusca</taxon>
        <taxon>Bivalvia</taxon>
        <taxon>Autobranchia</taxon>
        <taxon>Heteroconchia</taxon>
        <taxon>Palaeoheterodonta</taxon>
        <taxon>Unionida</taxon>
        <taxon>Unionoidea</taxon>
        <taxon>Unionidae</taxon>
        <taxon>Ambleminae</taxon>
        <taxon>Lampsilini</taxon>
        <taxon>Potamilus</taxon>
    </lineage>
</organism>
<dbReference type="Gene3D" id="2.60.40.4270">
    <property type="entry name" value="Listeria-Bacteroides repeat domain"/>
    <property type="match status" value="4"/>
</dbReference>
<protein>
    <recommendedName>
        <fullName evidence="4">BIG2 domain-containing protein</fullName>
    </recommendedName>
</protein>
<evidence type="ECO:0000313" key="5">
    <source>
        <dbReference type="EMBL" id="KAK3582387.1"/>
    </source>
</evidence>
<comment type="subcellular location">
    <subcellularLocation>
        <location evidence="1">Cell envelope</location>
    </subcellularLocation>
</comment>
<reference evidence="5" key="1">
    <citation type="journal article" date="2021" name="Genome Biol. Evol.">
        <title>A High-Quality Reference Genome for a Parasitic Bivalve with Doubly Uniparental Inheritance (Bivalvia: Unionida).</title>
        <authorList>
            <person name="Smith C.H."/>
        </authorList>
    </citation>
    <scope>NUCLEOTIDE SEQUENCE</scope>
    <source>
        <strain evidence="5">CHS0354</strain>
    </source>
</reference>
<evidence type="ECO:0000256" key="1">
    <source>
        <dbReference type="ARBA" id="ARBA00004196"/>
    </source>
</evidence>
<evidence type="ECO:0000256" key="2">
    <source>
        <dbReference type="ARBA" id="ARBA00022614"/>
    </source>
</evidence>
<keyword evidence="6" id="KW-1185">Reference proteome</keyword>
<keyword evidence="3" id="KW-0677">Repeat</keyword>
<dbReference type="Proteomes" id="UP001195483">
    <property type="component" value="Unassembled WGS sequence"/>
</dbReference>